<dbReference type="EMBL" id="OU892279">
    <property type="protein sequence ID" value="CAG9766441.1"/>
    <property type="molecule type" value="Genomic_DNA"/>
</dbReference>
<organism evidence="9 10">
    <name type="scientific">Ceutorhynchus assimilis</name>
    <name type="common">cabbage seed weevil</name>
    <dbReference type="NCBI Taxonomy" id="467358"/>
    <lineage>
        <taxon>Eukaryota</taxon>
        <taxon>Metazoa</taxon>
        <taxon>Ecdysozoa</taxon>
        <taxon>Arthropoda</taxon>
        <taxon>Hexapoda</taxon>
        <taxon>Insecta</taxon>
        <taxon>Pterygota</taxon>
        <taxon>Neoptera</taxon>
        <taxon>Endopterygota</taxon>
        <taxon>Coleoptera</taxon>
        <taxon>Polyphaga</taxon>
        <taxon>Cucujiformia</taxon>
        <taxon>Curculionidae</taxon>
        <taxon>Ceutorhynchinae</taxon>
        <taxon>Ceutorhynchus</taxon>
    </lineage>
</organism>
<protein>
    <recommendedName>
        <fullName evidence="6">Solute carrier family 35 member F5</fullName>
    </recommendedName>
</protein>
<feature type="transmembrane region" description="Helical" evidence="7">
    <location>
        <begin position="362"/>
        <end position="389"/>
    </location>
</feature>
<dbReference type="PANTHER" id="PTHR23051:SF0">
    <property type="entry name" value="SOLUTE CARRIER FAMILY 35 MEMBER F5"/>
    <property type="match status" value="1"/>
</dbReference>
<name>A0A9N9ML68_9CUCU</name>
<feature type="transmembrane region" description="Helical" evidence="7">
    <location>
        <begin position="307"/>
        <end position="329"/>
    </location>
</feature>
<evidence type="ECO:0000256" key="1">
    <source>
        <dbReference type="ARBA" id="ARBA00004141"/>
    </source>
</evidence>
<sequence length="469" mass="53333">MDPIINSATVLSKNQRIFLGLIVLILVDVIWVSSFELTKYIYKKETFEKPFFCTYIKTSMFTFYLLGFLLWPPWKEKFFNKTYAHLSDQEQEDYYYDNSDESSAIVINSSLSNPTYIPVKATSDNNKSSGTESDDSTMRSVRFNKVAEVRHLSEVDAADALLARLSYQASLRVNDVTKRATAKLPVQQVSKIAFVFCLLWFLANYTYEVALLRTDSKMMNILLSSSSIFVLILAGIYSSGNADKFTISKLIAVLLSFIGIVLVNMSDIKLETNIPLGTVLTLSSALCYAIYLVFLKRSLQNEEKIDIPMFFGFVGLFNTLLLWPVFLFLHATKIETFEWPTKEQMTLILVNGLMGTVISEALWLWGCFLTSSLMATVSISMTIPMTMIADVIVKHQRYPPAFYFGTLIMVLAFLMVTVYSHFENWDPVLSVLRYAYVKCCYKTMTIHSRFSDPASEQRECLMGANSDAE</sequence>
<evidence type="ECO:0000256" key="2">
    <source>
        <dbReference type="ARBA" id="ARBA00007863"/>
    </source>
</evidence>
<keyword evidence="3 7" id="KW-0812">Transmembrane</keyword>
<evidence type="ECO:0000259" key="8">
    <source>
        <dbReference type="Pfam" id="PF00892"/>
    </source>
</evidence>
<evidence type="ECO:0000313" key="10">
    <source>
        <dbReference type="Proteomes" id="UP001152799"/>
    </source>
</evidence>
<feature type="transmembrane region" description="Helical" evidence="7">
    <location>
        <begin position="189"/>
        <end position="207"/>
    </location>
</feature>
<dbReference type="OrthoDB" id="10041630at2759"/>
<feature type="transmembrane region" description="Helical" evidence="7">
    <location>
        <begin position="401"/>
        <end position="422"/>
    </location>
</feature>
<dbReference type="InterPro" id="IPR000620">
    <property type="entry name" value="EamA_dom"/>
</dbReference>
<keyword evidence="10" id="KW-1185">Reference proteome</keyword>
<dbReference type="AlphaFoldDB" id="A0A9N9ML68"/>
<keyword evidence="5 7" id="KW-0472">Membrane</keyword>
<reference evidence="9" key="1">
    <citation type="submission" date="2022-01" db="EMBL/GenBank/DDBJ databases">
        <authorList>
            <person name="King R."/>
        </authorList>
    </citation>
    <scope>NUCLEOTIDE SEQUENCE</scope>
</reference>
<dbReference type="GO" id="GO:0016020">
    <property type="term" value="C:membrane"/>
    <property type="evidence" value="ECO:0007669"/>
    <property type="project" value="UniProtKB-SubCell"/>
</dbReference>
<proteinExistence type="inferred from homology"/>
<evidence type="ECO:0000256" key="4">
    <source>
        <dbReference type="ARBA" id="ARBA00022989"/>
    </source>
</evidence>
<feature type="transmembrane region" description="Helical" evidence="7">
    <location>
        <begin position="54"/>
        <end position="71"/>
    </location>
</feature>
<comment type="subcellular location">
    <subcellularLocation>
        <location evidence="1">Membrane</location>
        <topology evidence="1">Multi-pass membrane protein</topology>
    </subcellularLocation>
</comment>
<dbReference type="Pfam" id="PF00892">
    <property type="entry name" value="EamA"/>
    <property type="match status" value="1"/>
</dbReference>
<feature type="transmembrane region" description="Helical" evidence="7">
    <location>
        <begin position="250"/>
        <end position="268"/>
    </location>
</feature>
<accession>A0A9N9ML68</accession>
<dbReference type="SUPFAM" id="SSF103481">
    <property type="entry name" value="Multidrug resistance efflux transporter EmrE"/>
    <property type="match status" value="1"/>
</dbReference>
<feature type="transmembrane region" description="Helical" evidence="7">
    <location>
        <begin position="219"/>
        <end position="238"/>
    </location>
</feature>
<evidence type="ECO:0000313" key="9">
    <source>
        <dbReference type="EMBL" id="CAG9766441.1"/>
    </source>
</evidence>
<feature type="transmembrane region" description="Helical" evidence="7">
    <location>
        <begin position="274"/>
        <end position="295"/>
    </location>
</feature>
<evidence type="ECO:0000256" key="5">
    <source>
        <dbReference type="ARBA" id="ARBA00023136"/>
    </source>
</evidence>
<evidence type="ECO:0000256" key="7">
    <source>
        <dbReference type="SAM" id="Phobius"/>
    </source>
</evidence>
<dbReference type="Proteomes" id="UP001152799">
    <property type="component" value="Chromosome 3"/>
</dbReference>
<gene>
    <name evidence="9" type="ORF">CEUTPL_LOCUS7025</name>
</gene>
<dbReference type="InterPro" id="IPR037185">
    <property type="entry name" value="EmrE-like"/>
</dbReference>
<comment type="similarity">
    <text evidence="2">Belongs to the SLC35F solute transporter family.</text>
</comment>
<keyword evidence="4 7" id="KW-1133">Transmembrane helix</keyword>
<dbReference type="PANTHER" id="PTHR23051">
    <property type="entry name" value="SOLUTE CARRIER FAMILY 35, MEMBER F5"/>
    <property type="match status" value="1"/>
</dbReference>
<evidence type="ECO:0000256" key="6">
    <source>
        <dbReference type="ARBA" id="ARBA00040744"/>
    </source>
</evidence>
<feature type="transmembrane region" description="Helical" evidence="7">
    <location>
        <begin position="17"/>
        <end position="34"/>
    </location>
</feature>
<evidence type="ECO:0000256" key="3">
    <source>
        <dbReference type="ARBA" id="ARBA00022692"/>
    </source>
</evidence>
<feature type="domain" description="EamA" evidence="8">
    <location>
        <begin position="277"/>
        <end position="417"/>
    </location>
</feature>